<dbReference type="InterPro" id="IPR050216">
    <property type="entry name" value="LRR_domain-containing"/>
</dbReference>
<dbReference type="InterPro" id="IPR003591">
    <property type="entry name" value="Leu-rich_rpt_typical-subtyp"/>
</dbReference>
<dbReference type="Proteomes" id="UP001217838">
    <property type="component" value="Unassembled WGS sequence"/>
</dbReference>
<dbReference type="RefSeq" id="WP_271997558.1">
    <property type="nucleotide sequence ID" value="NZ_JAQNDN010000004.1"/>
</dbReference>
<dbReference type="InterPro" id="IPR032675">
    <property type="entry name" value="LRR_dom_sf"/>
</dbReference>
<evidence type="ECO:0000256" key="2">
    <source>
        <dbReference type="ARBA" id="ARBA00022737"/>
    </source>
</evidence>
<keyword evidence="5" id="KW-1185">Reference proteome</keyword>
<name>A0ABT5B2V4_9BACT</name>
<dbReference type="SUPFAM" id="SSF52058">
    <property type="entry name" value="L domain-like"/>
    <property type="match status" value="1"/>
</dbReference>
<sequence length="605" mass="67185">MQDAIAPALRLHDRLVAPRTFWAYAIDGSAVTITQGRVGTDGKSTTKSLESEDAARAFARKSLEQRVAKGFFDASLRHEIAAWEDVASALRVPGNGEEPTDRVLVLLGPTRLPHSLWIDFREGILSCEDDEASPFAGILVRGDLDIDGALYGFEDDFGPFLQVEGNLRVRGIATGGARIDVAGDIATEELVGAYNHGLVRARGRLSARVIATEHTVQADGGLDGLRYLGWGGHVLSVRGGVADESDPYDPAGVFVSSVRKNESVDLQQARRSVAAGNSILVASPTSIRQAFTRKMAPKLASWEKVKTLSLAGKGLTMLPDELFAFRNLVKLDLTHCRLRELPDRLGELTGLRELLLRGNGLQRLPDSIGELTELRSLELEANCLVDLPPSLERCTKLQRLVLTNNPYSYVRRSFGGWHRVALMWQLPDVVFRLPALEHLEFDQTFVRSLPEGRPASESLRVKGVRSTLLPEGEAQRFPEWNVDTASSVERALFYARIWLHRENISLDRFWDPTSGRYEFTETDALLRLILRIQIPTAAPYDEVLAVFEKQSAVLAGELNWHGERGEQVRRLFQSFVAVLDAEEQQLPGHPLLTRLRPIFERHASG</sequence>
<dbReference type="CDD" id="cd07996">
    <property type="entry name" value="WGR_MMR_like"/>
    <property type="match status" value="1"/>
</dbReference>
<dbReference type="SMART" id="SM00369">
    <property type="entry name" value="LRR_TYP"/>
    <property type="match status" value="4"/>
</dbReference>
<dbReference type="InterPro" id="IPR008893">
    <property type="entry name" value="WGR_domain"/>
</dbReference>
<gene>
    <name evidence="4" type="ORF">POL58_11835</name>
</gene>
<dbReference type="Pfam" id="PF13855">
    <property type="entry name" value="LRR_8"/>
    <property type="match status" value="1"/>
</dbReference>
<reference evidence="4 5" key="1">
    <citation type="submission" date="2022-11" db="EMBL/GenBank/DDBJ databases">
        <title>Minimal conservation of predation-associated metabolite biosynthetic gene clusters underscores biosynthetic potential of Myxococcota including descriptions for ten novel species: Archangium lansinium sp. nov., Myxococcus landrumus sp. nov., Nannocystis bai.</title>
        <authorList>
            <person name="Ahearne A."/>
            <person name="Stevens C."/>
            <person name="Dowd S."/>
        </authorList>
    </citation>
    <scope>NUCLEOTIDE SEQUENCE [LARGE SCALE GENOMIC DNA]</scope>
    <source>
        <strain evidence="4 5">NCELM</strain>
    </source>
</reference>
<keyword evidence="2" id="KW-0677">Repeat</keyword>
<evidence type="ECO:0000256" key="1">
    <source>
        <dbReference type="ARBA" id="ARBA00022614"/>
    </source>
</evidence>
<dbReference type="Gene3D" id="3.80.10.10">
    <property type="entry name" value="Ribonuclease Inhibitor"/>
    <property type="match status" value="1"/>
</dbReference>
<comment type="caution">
    <text evidence="4">The sequence shown here is derived from an EMBL/GenBank/DDBJ whole genome shotgun (WGS) entry which is preliminary data.</text>
</comment>
<dbReference type="EMBL" id="JAQNDN010000004">
    <property type="protein sequence ID" value="MDC0668435.1"/>
    <property type="molecule type" value="Genomic_DNA"/>
</dbReference>
<dbReference type="PANTHER" id="PTHR48051:SF1">
    <property type="entry name" value="RAS SUPPRESSOR PROTEIN 1"/>
    <property type="match status" value="1"/>
</dbReference>
<organism evidence="4 5">
    <name type="scientific">Nannocystis radixulma</name>
    <dbReference type="NCBI Taxonomy" id="2995305"/>
    <lineage>
        <taxon>Bacteria</taxon>
        <taxon>Pseudomonadati</taxon>
        <taxon>Myxococcota</taxon>
        <taxon>Polyangia</taxon>
        <taxon>Nannocystales</taxon>
        <taxon>Nannocystaceae</taxon>
        <taxon>Nannocystis</taxon>
    </lineage>
</organism>
<dbReference type="PANTHER" id="PTHR48051">
    <property type="match status" value="1"/>
</dbReference>
<protein>
    <submittedName>
        <fullName evidence="4">WGR domain-containing protein</fullName>
    </submittedName>
</protein>
<dbReference type="InterPro" id="IPR049809">
    <property type="entry name" value="YehF/YfeS-like_WGR"/>
</dbReference>
<evidence type="ECO:0000313" key="5">
    <source>
        <dbReference type="Proteomes" id="UP001217838"/>
    </source>
</evidence>
<evidence type="ECO:0000259" key="3">
    <source>
        <dbReference type="Pfam" id="PF05406"/>
    </source>
</evidence>
<dbReference type="InterPro" id="IPR001611">
    <property type="entry name" value="Leu-rich_rpt"/>
</dbReference>
<keyword evidence="1" id="KW-0433">Leucine-rich repeat</keyword>
<feature type="domain" description="WGR" evidence="3">
    <location>
        <begin position="20"/>
        <end position="73"/>
    </location>
</feature>
<dbReference type="Gene3D" id="2.20.140.10">
    <property type="entry name" value="WGR domain"/>
    <property type="match status" value="1"/>
</dbReference>
<dbReference type="Pfam" id="PF05406">
    <property type="entry name" value="WGR"/>
    <property type="match status" value="1"/>
</dbReference>
<accession>A0ABT5B2V4</accession>
<proteinExistence type="predicted"/>
<evidence type="ECO:0000313" key="4">
    <source>
        <dbReference type="EMBL" id="MDC0668435.1"/>
    </source>
</evidence>